<gene>
    <name evidence="1" type="ordered locus">DP2383</name>
</gene>
<dbReference type="EMBL" id="CR522870">
    <property type="protein sequence ID" value="CAG37112.1"/>
    <property type="molecule type" value="Genomic_DNA"/>
</dbReference>
<accession>Q6AKL3</accession>
<proteinExistence type="predicted"/>
<dbReference type="eggNOG" id="COG0727">
    <property type="taxonomic scope" value="Bacteria"/>
</dbReference>
<dbReference type="RefSeq" id="WP_011189624.1">
    <property type="nucleotide sequence ID" value="NC_006138.1"/>
</dbReference>
<organism evidence="1 2">
    <name type="scientific">Desulfotalea psychrophila (strain LSv54 / DSM 12343)</name>
    <dbReference type="NCBI Taxonomy" id="177439"/>
    <lineage>
        <taxon>Bacteria</taxon>
        <taxon>Pseudomonadati</taxon>
        <taxon>Thermodesulfobacteriota</taxon>
        <taxon>Desulfobulbia</taxon>
        <taxon>Desulfobulbales</taxon>
        <taxon>Desulfocapsaceae</taxon>
        <taxon>Desulfotalea</taxon>
    </lineage>
</organism>
<evidence type="ECO:0000313" key="2">
    <source>
        <dbReference type="Proteomes" id="UP000000602"/>
    </source>
</evidence>
<evidence type="ECO:0000313" key="1">
    <source>
        <dbReference type="EMBL" id="CAG37112.1"/>
    </source>
</evidence>
<dbReference type="InterPro" id="IPR005358">
    <property type="entry name" value="Puta_zinc/iron-chelating_dom"/>
</dbReference>
<dbReference type="OrthoDB" id="9779822at2"/>
<dbReference type="HOGENOM" id="CLU_110150_1_0_7"/>
<dbReference type="STRING" id="177439.DP2383"/>
<sequence>MRDFTADLKIGKRNMAQVASLITPELRLKEASIAERQSKSSESQRDKLMEIYALAGELTAEISPLTPCRAGCSNCCHINISISPLEAGIIADEIGIDPGTGDITLTDDFYGSKCPLLVNEKCSVYHVRPYFCRRFISLMPSEYWCDHRRILNHDFPLLQFSEINRAYYQLINGGGLRDIRRWFQPRD</sequence>
<reference evidence="2" key="1">
    <citation type="journal article" date="2004" name="Environ. Microbiol.">
        <title>The genome of Desulfotalea psychrophila, a sulfate-reducing bacterium from permanently cold Arctic sediments.</title>
        <authorList>
            <person name="Rabus R."/>
            <person name="Ruepp A."/>
            <person name="Frickey T."/>
            <person name="Rattei T."/>
            <person name="Fartmann B."/>
            <person name="Stark M."/>
            <person name="Bauer M."/>
            <person name="Zibat A."/>
            <person name="Lombardot T."/>
            <person name="Becker I."/>
            <person name="Amann J."/>
            <person name="Gellner K."/>
            <person name="Teeling H."/>
            <person name="Leuschner W.D."/>
            <person name="Gloeckner F.-O."/>
            <person name="Lupas A.N."/>
            <person name="Amann R."/>
            <person name="Klenk H.-P."/>
        </authorList>
    </citation>
    <scope>NUCLEOTIDE SEQUENCE [LARGE SCALE GENOMIC DNA]</scope>
    <source>
        <strain evidence="2">DSM 12343 / LSv54</strain>
    </source>
</reference>
<name>Q6AKL3_DESPS</name>
<dbReference type="Proteomes" id="UP000000602">
    <property type="component" value="Chromosome"/>
</dbReference>
<dbReference type="Pfam" id="PF03692">
    <property type="entry name" value="CxxCxxCC"/>
    <property type="match status" value="1"/>
</dbReference>
<keyword evidence="2" id="KW-1185">Reference proteome</keyword>
<protein>
    <recommendedName>
        <fullName evidence="3">YkgJ family cysteine cluster protein</fullName>
    </recommendedName>
</protein>
<dbReference type="KEGG" id="dps:DP2383"/>
<dbReference type="AlphaFoldDB" id="Q6AKL3"/>
<evidence type="ECO:0008006" key="3">
    <source>
        <dbReference type="Google" id="ProtNLM"/>
    </source>
</evidence>